<organism evidence="9">
    <name type="scientific">Stichococcus bacillaris</name>
    <dbReference type="NCBI Taxonomy" id="37433"/>
    <lineage>
        <taxon>Eukaryota</taxon>
        <taxon>Viridiplantae</taxon>
        <taxon>Chlorophyta</taxon>
        <taxon>core chlorophytes</taxon>
        <taxon>Trebouxiophyceae</taxon>
        <taxon>Prasiolales</taxon>
        <taxon>Stichococcaceae</taxon>
        <taxon>Stichococcus</taxon>
    </lineage>
</organism>
<comment type="caution">
    <text evidence="7">Lacks conserved residue(s) required for the propagation of feature annotation.</text>
</comment>
<keyword evidence="4 7" id="KW-1133">Transmembrane helix</keyword>
<keyword evidence="9" id="KW-0150">Chloroplast</keyword>
<dbReference type="PROSITE" id="PS50928">
    <property type="entry name" value="ABC_TM1"/>
    <property type="match status" value="1"/>
</dbReference>
<keyword evidence="6 7" id="KW-0472">Membrane</keyword>
<comment type="subcellular location">
    <subcellularLocation>
        <location evidence="1">Plastid membrane</location>
        <topology evidence="1">Multi-pass membrane protein</topology>
    </subcellularLocation>
    <subcellularLocation>
        <location evidence="7">Plastid</location>
        <location evidence="7">Chloroplast membrane</location>
        <topology evidence="7">Multi-pass membrane protein</topology>
    </subcellularLocation>
</comment>
<feature type="transmembrane region" description="Helical" evidence="7">
    <location>
        <begin position="72"/>
        <end position="98"/>
    </location>
</feature>
<feature type="transmembrane region" description="Helical" evidence="7">
    <location>
        <begin position="199"/>
        <end position="218"/>
    </location>
</feature>
<dbReference type="RefSeq" id="YP_009105017.1">
    <property type="nucleotide sequence ID" value="NC_025527.1"/>
</dbReference>
<dbReference type="InterPro" id="IPR011865">
    <property type="entry name" value="CysT_permease"/>
</dbReference>
<evidence type="ECO:0000256" key="4">
    <source>
        <dbReference type="ARBA" id="ARBA00022989"/>
    </source>
</evidence>
<evidence type="ECO:0000313" key="9">
    <source>
        <dbReference type="EMBL" id="AIT93648.1"/>
    </source>
</evidence>
<evidence type="ECO:0000256" key="1">
    <source>
        <dbReference type="ARBA" id="ARBA00004446"/>
    </source>
</evidence>
<accession>A0A097KKD9</accession>
<feature type="transmembrane region" description="Helical" evidence="7">
    <location>
        <begin position="144"/>
        <end position="168"/>
    </location>
</feature>
<feature type="transmembrane region" description="Helical" evidence="7">
    <location>
        <begin position="110"/>
        <end position="132"/>
    </location>
</feature>
<gene>
    <name evidence="9" type="primary">cysT</name>
</gene>
<dbReference type="InterPro" id="IPR005667">
    <property type="entry name" value="Sulph_transpt2"/>
</dbReference>
<evidence type="ECO:0000256" key="5">
    <source>
        <dbReference type="ARBA" id="ARBA00023032"/>
    </source>
</evidence>
<keyword evidence="7 9" id="KW-0934">Plastid</keyword>
<comment type="similarity">
    <text evidence="7">Belongs to the binding-protein-dependent transport system permease family. CysTW subfamily.</text>
</comment>
<dbReference type="PANTHER" id="PTHR30406">
    <property type="entry name" value="SULFATE TRANSPORT SYSTEM PERMEASE PROTEIN"/>
    <property type="match status" value="1"/>
</dbReference>
<evidence type="ECO:0000256" key="7">
    <source>
        <dbReference type="RuleBase" id="RU366001"/>
    </source>
</evidence>
<evidence type="ECO:0000256" key="2">
    <source>
        <dbReference type="ARBA" id="ARBA00022448"/>
    </source>
</evidence>
<dbReference type="NCBIfam" id="TIGR02139">
    <property type="entry name" value="permease_CysT"/>
    <property type="match status" value="1"/>
</dbReference>
<dbReference type="GO" id="GO:0015419">
    <property type="term" value="F:ABC-type sulfate transporter activity"/>
    <property type="evidence" value="ECO:0007669"/>
    <property type="project" value="UniProtKB-UniRule"/>
</dbReference>
<keyword evidence="5 7" id="KW-0764">Sulfate transport</keyword>
<keyword evidence="3 7" id="KW-0812">Transmembrane</keyword>
<evidence type="ECO:0000256" key="6">
    <source>
        <dbReference type="ARBA" id="ARBA00023136"/>
    </source>
</evidence>
<dbReference type="NCBIfam" id="TIGR00969">
    <property type="entry name" value="3a0106s02"/>
    <property type="match status" value="1"/>
</dbReference>
<dbReference type="InterPro" id="IPR000515">
    <property type="entry name" value="MetI-like"/>
</dbReference>
<dbReference type="GO" id="GO:0031969">
    <property type="term" value="C:chloroplast membrane"/>
    <property type="evidence" value="ECO:0007669"/>
    <property type="project" value="UniProtKB-SubCell"/>
</dbReference>
<proteinExistence type="inferred from homology"/>
<keyword evidence="2 7" id="KW-0813">Transport</keyword>
<geneLocation type="chloroplast" evidence="9"/>
<feature type="domain" description="ABC transmembrane type-1" evidence="8">
    <location>
        <begin position="72"/>
        <end position="276"/>
    </location>
</feature>
<dbReference type="Pfam" id="PF00528">
    <property type="entry name" value="BPD_transp_1"/>
    <property type="match status" value="1"/>
</dbReference>
<dbReference type="EMBL" id="KM462864">
    <property type="protein sequence ID" value="AIT93648.1"/>
    <property type="molecule type" value="Genomic_DNA"/>
</dbReference>
<reference evidence="9" key="1">
    <citation type="journal article" date="2014" name="BMC Evol. Biol.">
        <title>Chloroplast phylogenomic analysis resolves deep-level relationships within the green algal class Trebouxiophyceae.</title>
        <authorList>
            <person name="Lemieux C."/>
            <person name="Otis C."/>
            <person name="Turmel M."/>
        </authorList>
    </citation>
    <scope>NUCLEOTIDE SEQUENCE</scope>
</reference>
<dbReference type="SUPFAM" id="SSF161098">
    <property type="entry name" value="MetI-like"/>
    <property type="match status" value="1"/>
</dbReference>
<feature type="transmembrane region" description="Helical" evidence="7">
    <location>
        <begin position="29"/>
        <end position="52"/>
    </location>
</feature>
<dbReference type="InterPro" id="IPR035906">
    <property type="entry name" value="MetI-like_sf"/>
</dbReference>
<evidence type="ECO:0000259" key="8">
    <source>
        <dbReference type="PROSITE" id="PS50928"/>
    </source>
</evidence>
<evidence type="ECO:0000256" key="3">
    <source>
        <dbReference type="ARBA" id="ARBA00022692"/>
    </source>
</evidence>
<dbReference type="GO" id="GO:0005886">
    <property type="term" value="C:plasma membrane"/>
    <property type="evidence" value="ECO:0007669"/>
    <property type="project" value="InterPro"/>
</dbReference>
<dbReference type="CDD" id="cd06261">
    <property type="entry name" value="TM_PBP2"/>
    <property type="match status" value="1"/>
</dbReference>
<dbReference type="Gene3D" id="1.10.3720.10">
    <property type="entry name" value="MetI-like"/>
    <property type="match status" value="1"/>
</dbReference>
<dbReference type="GeneID" id="22158715"/>
<dbReference type="AlphaFoldDB" id="A0A097KKD9"/>
<feature type="transmembrane region" description="Helical" evidence="7">
    <location>
        <begin position="254"/>
        <end position="279"/>
    </location>
</feature>
<protein>
    <recommendedName>
        <fullName evidence="7">Sulfate transport system permease protein CysT</fullName>
    </recommendedName>
</protein>
<sequence length="294" mass="32994">MMKKIKNHINKVAEEMWPISTWYESRYLAIYYFIFMILCPVYALITPAIQLFNTNPSIFWELAKHPIAISAYRISIVTAFYAAIINGIFGFLTAWVLARFKFFGRNVLDTFIDLPFALPTAVAGLTLMTVYNPEGPLGPLLSKLGIQIIFSRLGVFMAMLFVSLPFVVRTVQGVLQGIDDSIEEVAWSLGASPRDTLQYVLLPSLFPAFISGITLAWARSIGEFGSIIIISSNSPFKDLIAPVLIFQHLEQYNYIGASVVGSVLLFFSTILIVSVRLLAAYLQKFSIKNTYKSW</sequence>
<comment type="function">
    <text evidence="7">Part of the ABC transporter complex (TC 3.A.1.6.1) involved in sulfate/thiosulfate import.</text>
</comment>
<name>A0A097KKD9_9CHLO</name>
<dbReference type="PANTHER" id="PTHR30406:SF8">
    <property type="entry name" value="SULFATE TRANSPORT SYSTEM PERMEASE PROTEIN CYST"/>
    <property type="match status" value="1"/>
</dbReference>